<dbReference type="EMBL" id="OX365700">
    <property type="protein sequence ID" value="CAI4032490.1"/>
    <property type="molecule type" value="Genomic_DNA"/>
</dbReference>
<organism evidence="2 3">
    <name type="scientific">Nitrospira tepida</name>
    <dbReference type="NCBI Taxonomy" id="2973512"/>
    <lineage>
        <taxon>Bacteria</taxon>
        <taxon>Pseudomonadati</taxon>
        <taxon>Nitrospirota</taxon>
        <taxon>Nitrospiria</taxon>
        <taxon>Nitrospirales</taxon>
        <taxon>Nitrospiraceae</taxon>
        <taxon>Nitrospira</taxon>
    </lineage>
</organism>
<evidence type="ECO:0000256" key="1">
    <source>
        <dbReference type="SAM" id="MobiDB-lite"/>
    </source>
</evidence>
<dbReference type="KEGG" id="nti:DNFV4_02920"/>
<gene>
    <name evidence="2" type="ORF">DNFV4_02920</name>
</gene>
<evidence type="ECO:0000313" key="2">
    <source>
        <dbReference type="EMBL" id="CAI4032490.1"/>
    </source>
</evidence>
<protein>
    <submittedName>
        <fullName evidence="2">Uncharacterized protein</fullName>
    </submittedName>
</protein>
<evidence type="ECO:0000313" key="3">
    <source>
        <dbReference type="Proteomes" id="UP001179121"/>
    </source>
</evidence>
<keyword evidence="3" id="KW-1185">Reference proteome</keyword>
<feature type="region of interest" description="Disordered" evidence="1">
    <location>
        <begin position="30"/>
        <end position="51"/>
    </location>
</feature>
<proteinExistence type="predicted"/>
<dbReference type="Proteomes" id="UP001179121">
    <property type="component" value="Chromosome"/>
</dbReference>
<name>A0AA86T5H8_9BACT</name>
<dbReference type="AlphaFoldDB" id="A0AA86T5H8"/>
<accession>A0AA86T5H8</accession>
<sequence>MIDPQSFTVTAELRPVRGLIIDNPRKVRQNTASTDAEAALSPGCQSAWSLP</sequence>
<reference evidence="2" key="1">
    <citation type="submission" date="2022-10" db="EMBL/GenBank/DDBJ databases">
        <authorList>
            <person name="Koch H."/>
        </authorList>
    </citation>
    <scope>NUCLEOTIDE SEQUENCE</scope>
    <source>
        <strain evidence="2">DNF</strain>
    </source>
</reference>